<evidence type="ECO:0000313" key="2">
    <source>
        <dbReference type="EMBL" id="GAX87800.1"/>
    </source>
</evidence>
<sequence>MLSRFEKEINKIEKDFEKSVEILANTLKNRKIDDDFFLIDLKELDEEVIKFIALLHPQGEYLREAIAILKITPFLNKIKRSIKYFIKKYNFKNEKIDALYQVALTSLETLKLAIKGDTIEDAYSTIISQEKIADEIYKELFTELKTKENIEEIFQIINVAKRLERITDSVKTITKYLLFAKEGMEF</sequence>
<dbReference type="InterPro" id="IPR026022">
    <property type="entry name" value="PhoU_dom"/>
</dbReference>
<organism evidence="2 3">
    <name type="scientific">Lebetimonas natsushimae</name>
    <dbReference type="NCBI Taxonomy" id="1936991"/>
    <lineage>
        <taxon>Bacteria</taxon>
        <taxon>Pseudomonadati</taxon>
        <taxon>Campylobacterota</taxon>
        <taxon>Epsilonproteobacteria</taxon>
        <taxon>Nautiliales</taxon>
        <taxon>Nautiliaceae</taxon>
        <taxon>Lebetimonas</taxon>
    </lineage>
</organism>
<dbReference type="OrthoDB" id="9814256at2"/>
<name>A0A292YFI3_9BACT</name>
<dbReference type="Gene3D" id="1.20.58.220">
    <property type="entry name" value="Phosphate transport system protein phou homolog 2, domain 2"/>
    <property type="match status" value="1"/>
</dbReference>
<dbReference type="RefSeq" id="WP_096259246.1">
    <property type="nucleotide sequence ID" value="NZ_BDME01000002.1"/>
</dbReference>
<dbReference type="InterPro" id="IPR038078">
    <property type="entry name" value="PhoU-like_sf"/>
</dbReference>
<protein>
    <submittedName>
        <fullName evidence="2">Phosphate transport system protein</fullName>
    </submittedName>
</protein>
<evidence type="ECO:0000313" key="3">
    <source>
        <dbReference type="Proteomes" id="UP000217944"/>
    </source>
</evidence>
<keyword evidence="3" id="KW-1185">Reference proteome</keyword>
<dbReference type="Proteomes" id="UP000217944">
    <property type="component" value="Unassembled WGS sequence"/>
</dbReference>
<accession>A0A292YFI3</accession>
<dbReference type="EMBL" id="BDME01000002">
    <property type="protein sequence ID" value="GAX87800.1"/>
    <property type="molecule type" value="Genomic_DNA"/>
</dbReference>
<reference evidence="2 3" key="1">
    <citation type="journal article" date="2017" name="Syst. Appl. Microbiol.">
        <title>Lebetimonas natsushimae sp. nov., a novel strictly anaerobic, moderately thermophilic chemoautotroph isolated from a deep-sea hydrothermal vent polychaete nest in the Mid-Okinawa Trough.</title>
        <authorList>
            <person name="Nagata R."/>
            <person name="Takaki Y."/>
            <person name="Tame A."/>
            <person name="Nunoura T."/>
            <person name="Muto H."/>
            <person name="Mino S."/>
            <person name="Sawayama S."/>
            <person name="Takai K."/>
            <person name="Nakagawa S."/>
        </authorList>
    </citation>
    <scope>NUCLEOTIDE SEQUENCE [LARGE SCALE GENOMIC DNA]</scope>
    <source>
        <strain evidence="2 3">HS1857</strain>
    </source>
</reference>
<dbReference type="AlphaFoldDB" id="A0A292YFI3"/>
<feature type="domain" description="PhoU" evidence="1">
    <location>
        <begin position="100"/>
        <end position="175"/>
    </location>
</feature>
<evidence type="ECO:0000259" key="1">
    <source>
        <dbReference type="Pfam" id="PF01895"/>
    </source>
</evidence>
<gene>
    <name evidence="2" type="ORF">LNAT_P1097</name>
</gene>
<proteinExistence type="predicted"/>
<dbReference type="Pfam" id="PF01895">
    <property type="entry name" value="PhoU"/>
    <property type="match status" value="1"/>
</dbReference>
<comment type="caution">
    <text evidence="2">The sequence shown here is derived from an EMBL/GenBank/DDBJ whole genome shotgun (WGS) entry which is preliminary data.</text>
</comment>
<dbReference type="SUPFAM" id="SSF109755">
    <property type="entry name" value="PhoU-like"/>
    <property type="match status" value="1"/>
</dbReference>